<protein>
    <submittedName>
        <fullName evidence="1">Uncharacterized protein</fullName>
    </submittedName>
</protein>
<proteinExistence type="predicted"/>
<organism evidence="1">
    <name type="scientific">mine drainage metagenome</name>
    <dbReference type="NCBI Taxonomy" id="410659"/>
    <lineage>
        <taxon>unclassified sequences</taxon>
        <taxon>metagenomes</taxon>
        <taxon>ecological metagenomes</taxon>
    </lineage>
</organism>
<evidence type="ECO:0000313" key="1">
    <source>
        <dbReference type="EMBL" id="OIQ95129.1"/>
    </source>
</evidence>
<dbReference type="AlphaFoldDB" id="A0A1J5RH82"/>
<sequence length="116" mass="11758">MSEPEIHCLQDALAALDQATEQPVRLVSAPYAARALGIGGFLALVAAARAARPGSACLGVIDCGSHPGLALAAVRLGADIIRLAAAPEILDKVRQIAAQRGIPVEAPPVPQQGSPP</sequence>
<gene>
    <name evidence="1" type="ORF">GALL_229370</name>
</gene>
<comment type="caution">
    <text evidence="1">The sequence shown here is derived from an EMBL/GenBank/DDBJ whole genome shotgun (WGS) entry which is preliminary data.</text>
</comment>
<dbReference type="EMBL" id="MLJW01000173">
    <property type="protein sequence ID" value="OIQ95129.1"/>
    <property type="molecule type" value="Genomic_DNA"/>
</dbReference>
<reference evidence="1" key="1">
    <citation type="submission" date="2016-10" db="EMBL/GenBank/DDBJ databases">
        <title>Sequence of Gallionella enrichment culture.</title>
        <authorList>
            <person name="Poehlein A."/>
            <person name="Muehling M."/>
            <person name="Daniel R."/>
        </authorList>
    </citation>
    <scope>NUCLEOTIDE SEQUENCE</scope>
</reference>
<accession>A0A1J5RH82</accession>
<name>A0A1J5RH82_9ZZZZ</name>